<dbReference type="Gene3D" id="2.30.40.10">
    <property type="entry name" value="Urease, subunit C, domain 1"/>
    <property type="match status" value="1"/>
</dbReference>
<accession>A0ABT1JDK1</accession>
<comment type="caution">
    <text evidence="1">The sequence shown here is derived from an EMBL/GenBank/DDBJ whole genome shotgun (WGS) entry which is preliminary data.</text>
</comment>
<organism evidence="1 2">
    <name type="scientific">Actinoalloteichus caeruleus DSM 43889</name>
    <dbReference type="NCBI Taxonomy" id="1120930"/>
    <lineage>
        <taxon>Bacteria</taxon>
        <taxon>Bacillati</taxon>
        <taxon>Actinomycetota</taxon>
        <taxon>Actinomycetes</taxon>
        <taxon>Pseudonocardiales</taxon>
        <taxon>Pseudonocardiaceae</taxon>
        <taxon>Actinoalloteichus</taxon>
        <taxon>Actinoalloteichus cyanogriseus</taxon>
    </lineage>
</organism>
<gene>
    <name evidence="1" type="ORF">G443_000835</name>
</gene>
<dbReference type="InterPro" id="IPR020955">
    <property type="entry name" value="Uncharacterised_Atu4866"/>
</dbReference>
<proteinExistence type="predicted"/>
<reference evidence="1 2" key="2">
    <citation type="submission" date="2022-06" db="EMBL/GenBank/DDBJ databases">
        <title>Genomic Encyclopedia of Type Strains, Phase I: the one thousand microbial genomes (KMG-I) project.</title>
        <authorList>
            <person name="Kyrpides N."/>
        </authorList>
    </citation>
    <scope>NUCLEOTIDE SEQUENCE [LARGE SCALE GENOMIC DNA]</scope>
    <source>
        <strain evidence="1 2">DSM 43889</strain>
    </source>
</reference>
<dbReference type="RefSeq" id="WP_026417958.1">
    <property type="nucleotide sequence ID" value="NZ_AUBJ02000001.1"/>
</dbReference>
<dbReference type="InterPro" id="IPR038646">
    <property type="entry name" value="Atu4866-like_sf"/>
</dbReference>
<evidence type="ECO:0000313" key="1">
    <source>
        <dbReference type="EMBL" id="MCP2330565.1"/>
    </source>
</evidence>
<dbReference type="Proteomes" id="UP000791080">
    <property type="component" value="Unassembled WGS sequence"/>
</dbReference>
<reference evidence="1 2" key="1">
    <citation type="submission" date="2013-07" db="EMBL/GenBank/DDBJ databases">
        <authorList>
            <consortium name="DOE Joint Genome Institute"/>
            <person name="Reeve W."/>
            <person name="Huntemann M."/>
            <person name="Han J."/>
            <person name="Chen A."/>
            <person name="Kyrpides N."/>
            <person name="Mavromatis K."/>
            <person name="Markowitz V."/>
            <person name="Palaniappan K."/>
            <person name="Ivanova N."/>
            <person name="Schaumberg A."/>
            <person name="Pati A."/>
            <person name="Liolios K."/>
            <person name="Nordberg H.P."/>
            <person name="Cantor M.N."/>
            <person name="Hua S.X."/>
            <person name="Woyke T."/>
        </authorList>
    </citation>
    <scope>NUCLEOTIDE SEQUENCE [LARGE SCALE GENOMIC DNA]</scope>
    <source>
        <strain evidence="1 2">DSM 43889</strain>
    </source>
</reference>
<dbReference type="InterPro" id="IPR011059">
    <property type="entry name" value="Metal-dep_hydrolase_composite"/>
</dbReference>
<dbReference type="Pfam" id="PF11512">
    <property type="entry name" value="Atu4866"/>
    <property type="match status" value="1"/>
</dbReference>
<sequence>MTSTPNTWTAADLDAVLTGTGRPVLITDATILTSDPVIGTLTRADLLVGGDLVVGVGPGIVRAADDDGAIVIQATGTTLVPSVLDTTAPIGLVDRAALVGALVPGGAADFAVLDDADAPDLASAARTLLAAPERTRAVFRRGVPVAWDGHRIGPGGDDAGSGLAEAPVDPARVGVWIDTEDFLHQELTAEGRYDETRGGRTHAFEGRYWVRGDRIDYLDDLGFWAFGEFDGDTLHHAGYTLRRKPAEGGTDR</sequence>
<name>A0ABT1JDK1_ACTCY</name>
<dbReference type="Gene3D" id="2.40.128.290">
    <property type="entry name" value="Uncharacterised protein Atu4866, PF11512"/>
    <property type="match status" value="1"/>
</dbReference>
<protein>
    <submittedName>
        <fullName evidence="1">Protein Atu4866</fullName>
    </submittedName>
</protein>
<keyword evidence="2" id="KW-1185">Reference proteome</keyword>
<dbReference type="EMBL" id="AUBJ02000001">
    <property type="protein sequence ID" value="MCP2330565.1"/>
    <property type="molecule type" value="Genomic_DNA"/>
</dbReference>
<evidence type="ECO:0000313" key="2">
    <source>
        <dbReference type="Proteomes" id="UP000791080"/>
    </source>
</evidence>
<dbReference type="SUPFAM" id="SSF51338">
    <property type="entry name" value="Composite domain of metallo-dependent hydrolases"/>
    <property type="match status" value="1"/>
</dbReference>